<keyword evidence="5" id="KW-0676">Redox-active center</keyword>
<dbReference type="InterPro" id="IPR012336">
    <property type="entry name" value="Thioredoxin-like_fold"/>
</dbReference>
<dbReference type="GO" id="GO:0016491">
    <property type="term" value="F:oxidoreductase activity"/>
    <property type="evidence" value="ECO:0007669"/>
    <property type="project" value="UniProtKB-KW"/>
</dbReference>
<evidence type="ECO:0000259" key="7">
    <source>
        <dbReference type="Pfam" id="PF13462"/>
    </source>
</evidence>
<evidence type="ECO:0000256" key="4">
    <source>
        <dbReference type="ARBA" id="ARBA00023157"/>
    </source>
</evidence>
<reference evidence="9" key="1">
    <citation type="submission" date="2016-08" db="EMBL/GenBank/DDBJ databases">
        <authorList>
            <person name="Varghese N."/>
            <person name="Submissions Spin"/>
        </authorList>
    </citation>
    <scope>NUCLEOTIDE SEQUENCE [LARGE SCALE GENOMIC DNA]</scope>
    <source>
        <strain evidence="9">SGD-1123</strain>
    </source>
</reference>
<dbReference type="Proteomes" id="UP000181997">
    <property type="component" value="Unassembled WGS sequence"/>
</dbReference>
<name>A0A0V8HKP2_9BACI</name>
<dbReference type="PANTHER" id="PTHR13887:SF14">
    <property type="entry name" value="DISULFIDE BOND FORMATION PROTEIN D"/>
    <property type="match status" value="1"/>
</dbReference>
<dbReference type="PANTHER" id="PTHR13887">
    <property type="entry name" value="GLUTATHIONE S-TRANSFERASE KAPPA"/>
    <property type="match status" value="1"/>
</dbReference>
<dbReference type="AlphaFoldDB" id="A0A0V8HKP2"/>
<keyword evidence="9" id="KW-1185">Reference proteome</keyword>
<gene>
    <name evidence="8" type="ORF">GA0061094_2395</name>
</gene>
<evidence type="ECO:0000256" key="6">
    <source>
        <dbReference type="SAM" id="MobiDB-lite"/>
    </source>
</evidence>
<keyword evidence="3" id="KW-0560">Oxidoreductase</keyword>
<dbReference type="Pfam" id="PF13462">
    <property type="entry name" value="Thioredoxin_4"/>
    <property type="match status" value="1"/>
</dbReference>
<dbReference type="SUPFAM" id="SSF52833">
    <property type="entry name" value="Thioredoxin-like"/>
    <property type="match status" value="1"/>
</dbReference>
<dbReference type="GO" id="GO:0016853">
    <property type="term" value="F:isomerase activity"/>
    <property type="evidence" value="ECO:0007669"/>
    <property type="project" value="UniProtKB-KW"/>
</dbReference>
<feature type="domain" description="Thioredoxin-like fold" evidence="7">
    <location>
        <begin position="47"/>
        <end position="219"/>
    </location>
</feature>
<evidence type="ECO:0000313" key="8">
    <source>
        <dbReference type="EMBL" id="SCC08757.1"/>
    </source>
</evidence>
<evidence type="ECO:0000256" key="5">
    <source>
        <dbReference type="ARBA" id="ARBA00023284"/>
    </source>
</evidence>
<dbReference type="OrthoDB" id="117402at2"/>
<evidence type="ECO:0000256" key="2">
    <source>
        <dbReference type="ARBA" id="ARBA00022729"/>
    </source>
</evidence>
<dbReference type="InterPro" id="IPR036249">
    <property type="entry name" value="Thioredoxin-like_sf"/>
</dbReference>
<evidence type="ECO:0000256" key="3">
    <source>
        <dbReference type="ARBA" id="ARBA00023002"/>
    </source>
</evidence>
<dbReference type="Gene3D" id="3.40.30.10">
    <property type="entry name" value="Glutaredoxin"/>
    <property type="match status" value="1"/>
</dbReference>
<keyword evidence="4" id="KW-1015">Disulfide bond</keyword>
<comment type="similarity">
    <text evidence="1">Belongs to the thioredoxin family. DsbA subfamily.</text>
</comment>
<feature type="region of interest" description="Disordered" evidence="6">
    <location>
        <begin position="36"/>
        <end position="55"/>
    </location>
</feature>
<protein>
    <submittedName>
        <fullName evidence="8">Protein-disulfide isomerase</fullName>
    </submittedName>
</protein>
<evidence type="ECO:0000313" key="9">
    <source>
        <dbReference type="Proteomes" id="UP000181997"/>
    </source>
</evidence>
<organism evidence="8 9">
    <name type="scientific">[Bacillus] enclensis</name>
    <dbReference type="NCBI Taxonomy" id="1402860"/>
    <lineage>
        <taxon>Bacteria</taxon>
        <taxon>Bacillati</taxon>
        <taxon>Bacillota</taxon>
        <taxon>Bacilli</taxon>
        <taxon>Bacillales</taxon>
        <taxon>Bacillaceae</taxon>
        <taxon>Rossellomorea</taxon>
    </lineage>
</organism>
<keyword evidence="8" id="KW-0413">Isomerase</keyword>
<dbReference type="EMBL" id="FMAU01000002">
    <property type="protein sequence ID" value="SCC08757.1"/>
    <property type="molecule type" value="Genomic_DNA"/>
</dbReference>
<evidence type="ECO:0000256" key="1">
    <source>
        <dbReference type="ARBA" id="ARBA00005791"/>
    </source>
</evidence>
<sequence>MSNKKASPMKYLVIITLLVAVLLAAIVMLNNKAQPKDEALESHPPTEGQPTLGEGDAPVSIVEFGDFKCPACKAWGDQIYPKVKSDFIDTGKANLTYVNVLFHGEESILAALAAESVYKNDPESYWDFQKELYKEQPEGDNHDAAWVTVDKLTEVAEKTTNMDIGQLKKDIENEANEEELNIDTNLVQEFNIEQTPTIIINGTKLEDPYDYERIKSLIEEGQE</sequence>
<keyword evidence="2" id="KW-0732">Signal</keyword>
<dbReference type="RefSeq" id="WP_058298551.1">
    <property type="nucleotide sequence ID" value="NZ_FMAU01000002.1"/>
</dbReference>
<accession>A0A0V8HKP2</accession>
<proteinExistence type="inferred from homology"/>